<dbReference type="InterPro" id="IPR001830">
    <property type="entry name" value="Glyco_trans_20"/>
</dbReference>
<keyword evidence="6" id="KW-1185">Reference proteome</keyword>
<comment type="similarity">
    <text evidence="1">In the N-terminal section; belongs to the glycosyltransferase 20 family.</text>
</comment>
<dbReference type="GO" id="GO:0016757">
    <property type="term" value="F:glycosyltransferase activity"/>
    <property type="evidence" value="ECO:0007669"/>
    <property type="project" value="UniProtKB-KW"/>
</dbReference>
<dbReference type="PANTHER" id="PTHR10788">
    <property type="entry name" value="TREHALOSE-6-PHOSPHATE SYNTHASE"/>
    <property type="match status" value="1"/>
</dbReference>
<dbReference type="SUPFAM" id="SSF56784">
    <property type="entry name" value="HAD-like"/>
    <property type="match status" value="1"/>
</dbReference>
<dbReference type="FunFam" id="3.40.50.2000:FF:000425">
    <property type="entry name" value="Trehalose-6-phosphate synthase3"/>
    <property type="match status" value="1"/>
</dbReference>
<dbReference type="OrthoDB" id="755951at2759"/>
<dbReference type="FunFam" id="3.40.50.1000:FF:000054">
    <property type="entry name" value="alpha,alpha-trehalose-phosphate synthase [UDP-forming] 6"/>
    <property type="match status" value="1"/>
</dbReference>
<dbReference type="PANTHER" id="PTHR10788:SF24">
    <property type="entry name" value="TREHALOSE 6-PHOSPHATE PHOSPHATASE"/>
    <property type="match status" value="1"/>
</dbReference>
<keyword evidence="3" id="KW-0328">Glycosyltransferase</keyword>
<accession>A0A8T0R1P1</accession>
<gene>
    <name evidence="5" type="ORF">PVAP13_6NG237500</name>
</gene>
<dbReference type="GO" id="GO:0005992">
    <property type="term" value="P:trehalose biosynthetic process"/>
    <property type="evidence" value="ECO:0007669"/>
    <property type="project" value="InterPro"/>
</dbReference>
<dbReference type="EMBL" id="CM029048">
    <property type="protein sequence ID" value="KAG2579115.1"/>
    <property type="molecule type" value="Genomic_DNA"/>
</dbReference>
<dbReference type="InterPro" id="IPR006379">
    <property type="entry name" value="HAD-SF_hydro_IIB"/>
</dbReference>
<evidence type="ECO:0000256" key="2">
    <source>
        <dbReference type="ARBA" id="ARBA00006330"/>
    </source>
</evidence>
<dbReference type="AlphaFoldDB" id="A0A8T0R1P1"/>
<dbReference type="Gene3D" id="3.40.50.2000">
    <property type="entry name" value="Glycogen Phosphorylase B"/>
    <property type="match status" value="2"/>
</dbReference>
<keyword evidence="4" id="KW-0808">Transferase</keyword>
<evidence type="ECO:0008006" key="7">
    <source>
        <dbReference type="Google" id="ProtNLM"/>
    </source>
</evidence>
<dbReference type="NCBIfam" id="TIGR00685">
    <property type="entry name" value="T6PP"/>
    <property type="match status" value="1"/>
</dbReference>
<comment type="caution">
    <text evidence="5">The sequence shown here is derived from an EMBL/GenBank/DDBJ whole genome shotgun (WGS) entry which is preliminary data.</text>
</comment>
<dbReference type="Pfam" id="PF00982">
    <property type="entry name" value="Glyco_transf_20"/>
    <property type="match status" value="1"/>
</dbReference>
<dbReference type="CDD" id="cd03788">
    <property type="entry name" value="GT20_TPS"/>
    <property type="match status" value="1"/>
</dbReference>
<dbReference type="CDD" id="cd01627">
    <property type="entry name" value="HAD_TPP"/>
    <property type="match status" value="1"/>
</dbReference>
<dbReference type="NCBIfam" id="TIGR01484">
    <property type="entry name" value="HAD-SF-IIB"/>
    <property type="match status" value="1"/>
</dbReference>
<evidence type="ECO:0000256" key="3">
    <source>
        <dbReference type="ARBA" id="ARBA00022676"/>
    </source>
</evidence>
<name>A0A8T0R1P1_PANVG</name>
<dbReference type="InterPro" id="IPR023214">
    <property type="entry name" value="HAD_sf"/>
</dbReference>
<reference evidence="5" key="1">
    <citation type="submission" date="2020-05" db="EMBL/GenBank/DDBJ databases">
        <title>WGS assembly of Panicum virgatum.</title>
        <authorList>
            <person name="Lovell J.T."/>
            <person name="Jenkins J."/>
            <person name="Shu S."/>
            <person name="Juenger T.E."/>
            <person name="Schmutz J."/>
        </authorList>
    </citation>
    <scope>NUCLEOTIDE SEQUENCE</scope>
    <source>
        <strain evidence="5">AP13</strain>
    </source>
</reference>
<evidence type="ECO:0000256" key="1">
    <source>
        <dbReference type="ARBA" id="ARBA00005409"/>
    </source>
</evidence>
<organism evidence="5 6">
    <name type="scientific">Panicum virgatum</name>
    <name type="common">Blackwell switchgrass</name>
    <dbReference type="NCBI Taxonomy" id="38727"/>
    <lineage>
        <taxon>Eukaryota</taxon>
        <taxon>Viridiplantae</taxon>
        <taxon>Streptophyta</taxon>
        <taxon>Embryophyta</taxon>
        <taxon>Tracheophyta</taxon>
        <taxon>Spermatophyta</taxon>
        <taxon>Magnoliopsida</taxon>
        <taxon>Liliopsida</taxon>
        <taxon>Poales</taxon>
        <taxon>Poaceae</taxon>
        <taxon>PACMAD clade</taxon>
        <taxon>Panicoideae</taxon>
        <taxon>Panicodae</taxon>
        <taxon>Paniceae</taxon>
        <taxon>Panicinae</taxon>
        <taxon>Panicum</taxon>
        <taxon>Panicum sect. Hiantes</taxon>
    </lineage>
</organism>
<evidence type="ECO:0000313" key="5">
    <source>
        <dbReference type="EMBL" id="KAG2579115.1"/>
    </source>
</evidence>
<dbReference type="InterPro" id="IPR036412">
    <property type="entry name" value="HAD-like_sf"/>
</dbReference>
<dbReference type="Gene3D" id="3.40.50.1000">
    <property type="entry name" value="HAD superfamily/HAD-like"/>
    <property type="match status" value="1"/>
</dbReference>
<dbReference type="SUPFAM" id="SSF53756">
    <property type="entry name" value="UDP-Glycosyltransferase/glycogen phosphorylase"/>
    <property type="match status" value="1"/>
</dbReference>
<dbReference type="FunFam" id="3.30.70.1020:FF:000002">
    <property type="entry name" value="Trehalose-6-phosphate synthase 2"/>
    <property type="match status" value="1"/>
</dbReference>
<dbReference type="GO" id="GO:0004805">
    <property type="term" value="F:trehalose-phosphatase activity"/>
    <property type="evidence" value="ECO:0007669"/>
    <property type="project" value="TreeGrafter"/>
</dbReference>
<dbReference type="InterPro" id="IPR003337">
    <property type="entry name" value="Trehalose_PPase"/>
</dbReference>
<dbReference type="GO" id="GO:0005829">
    <property type="term" value="C:cytosol"/>
    <property type="evidence" value="ECO:0007669"/>
    <property type="project" value="TreeGrafter"/>
</dbReference>
<sequence>MSSPSSSDGERPPSPVEARRVVVTHRLPLRAEPNPDAPHGFDFFLDTDALPLQLSRGLPRPVVFVGALPSAALSIPASEELAADLLERFSCSPVFLGTGLHKDFYDGFCKHYLWPMLHYLLPLGPFSGGGGGLNFKAELYRAYLTANTQYADRVYELLNPDEDLVFIHDYHLWALPTVLRHKSPRARIGFFLHSPFPSSELFRAIPAREEFLRALLNADLVGFHTYDYARHFLSACCRLLGVNSHTRHGNIGIDYFGRVVVMKILSVGVDMSQLRGVLSSPVTAAKAKEIATKFAGRKVLLGVDDIDLFKGIDLKLSAMEKLLESQRELRGRVVLVQINNPARSPGRDIDAVRAEVKAMRDRINGRFSLPGYDPIVMIDDPLTMHEKLAFYTSADICIVTAVRDGLNRIPYIYTACRQEGPLASGVAGAPRESAIVLSEFVGCSPSLSGAVRVNPWNVDDVADGMESALLLDKRDRQMRQEKHYKYVITHDIAYWGRSLDQDLLRASEDHASMNILSVGFAMNFRIVVLGPNFHKLSPGDINPSYHRTGNRLILLDYDGTVMPEGVTIRYPSQELIRVLNELCSDPKNTVFVVSGRGKDELAEWLAPCERLGISAEHGYFTRWSRDSPWESPNLVIGLDWKNLVEPVMKHYTDVTDGSYIEAKETALVWHYEEADPDFGSCQAKDLQDHLLSVLAKEPVCVKSGHKIVEVNPQDVGKGIAVRNLIATMGARGSLPDFILCVGDDRSDEDMFAAITTPSSNFAFPESAEIFACTLGNKPSLAKYYLEDSDDVLKMLKGLMDSSRPGGALQTQVFEGPLRVSQEWPGSW</sequence>
<dbReference type="Gene3D" id="3.30.70.1020">
    <property type="entry name" value="Trehalose-6-phosphate phosphatase related protein, domain 2"/>
    <property type="match status" value="1"/>
</dbReference>
<evidence type="ECO:0000313" key="6">
    <source>
        <dbReference type="Proteomes" id="UP000823388"/>
    </source>
</evidence>
<dbReference type="Pfam" id="PF02358">
    <property type="entry name" value="Trehalose_PPase"/>
    <property type="match status" value="1"/>
</dbReference>
<comment type="similarity">
    <text evidence="2">In the C-terminal section; belongs to the trehalose phosphatase family.</text>
</comment>
<dbReference type="Proteomes" id="UP000823388">
    <property type="component" value="Chromosome 6N"/>
</dbReference>
<evidence type="ECO:0000256" key="4">
    <source>
        <dbReference type="ARBA" id="ARBA00022679"/>
    </source>
</evidence>
<dbReference type="FunFam" id="3.40.50.2000:FF:000010">
    <property type="entry name" value="Alpha,alpha-trehalose-phosphate synthase"/>
    <property type="match status" value="1"/>
</dbReference>
<proteinExistence type="inferred from homology"/>
<protein>
    <recommendedName>
        <fullName evidence="7">Trehalose-phosphatase</fullName>
    </recommendedName>
</protein>
<dbReference type="FunFam" id="3.40.50.1000:FF:000052">
    <property type="entry name" value="Alpha,alpha-trehalose-phosphate synthase [UDP-forming] 6"/>
    <property type="match status" value="1"/>
</dbReference>